<organism evidence="1 2">
    <name type="scientific">Sclerotinia sclerotiorum (strain ATCC 18683 / 1980 / Ss-1)</name>
    <name type="common">White mold</name>
    <name type="synonym">Whetzelinia sclerotiorum</name>
    <dbReference type="NCBI Taxonomy" id="665079"/>
    <lineage>
        <taxon>Eukaryota</taxon>
        <taxon>Fungi</taxon>
        <taxon>Dikarya</taxon>
        <taxon>Ascomycota</taxon>
        <taxon>Pezizomycotina</taxon>
        <taxon>Leotiomycetes</taxon>
        <taxon>Helotiales</taxon>
        <taxon>Sclerotiniaceae</taxon>
        <taxon>Sclerotinia</taxon>
    </lineage>
</organism>
<dbReference type="Proteomes" id="UP000001312">
    <property type="component" value="Unassembled WGS sequence"/>
</dbReference>
<dbReference type="KEGG" id="ssl:SS1G_10112"/>
<evidence type="ECO:0000313" key="2">
    <source>
        <dbReference type="Proteomes" id="UP000001312"/>
    </source>
</evidence>
<keyword evidence="2" id="KW-1185">Reference proteome</keyword>
<sequence length="41" mass="4623">MSRCSSEMDPDVPDVGQEAMPLRLLSLGKLKHPLLRYLLNV</sequence>
<name>A7EXP7_SCLS1</name>
<proteinExistence type="predicted"/>
<accession>A7EXP7</accession>
<dbReference type="GeneID" id="5485009"/>
<gene>
    <name evidence="1" type="ORF">SS1G_10112</name>
</gene>
<dbReference type="EMBL" id="CH476635">
    <property type="protein sequence ID" value="EDN94239.1"/>
    <property type="molecule type" value="Genomic_DNA"/>
</dbReference>
<evidence type="ECO:0000313" key="1">
    <source>
        <dbReference type="EMBL" id="EDN94239.1"/>
    </source>
</evidence>
<dbReference type="AlphaFoldDB" id="A7EXP7"/>
<dbReference type="HOGENOM" id="CLU_3279776_0_0_1"/>
<dbReference type="InParanoid" id="A7EXP7"/>
<protein>
    <submittedName>
        <fullName evidence="1">Uncharacterized protein</fullName>
    </submittedName>
</protein>
<reference evidence="2" key="1">
    <citation type="journal article" date="2011" name="PLoS Genet.">
        <title>Genomic analysis of the necrotrophic fungal pathogens Sclerotinia sclerotiorum and Botrytis cinerea.</title>
        <authorList>
            <person name="Amselem J."/>
            <person name="Cuomo C.A."/>
            <person name="van Kan J.A."/>
            <person name="Viaud M."/>
            <person name="Benito E.P."/>
            <person name="Couloux A."/>
            <person name="Coutinho P.M."/>
            <person name="de Vries R.P."/>
            <person name="Dyer P.S."/>
            <person name="Fillinger S."/>
            <person name="Fournier E."/>
            <person name="Gout L."/>
            <person name="Hahn M."/>
            <person name="Kohn L."/>
            <person name="Lapalu N."/>
            <person name="Plummer K.M."/>
            <person name="Pradier J.M."/>
            <person name="Quevillon E."/>
            <person name="Sharon A."/>
            <person name="Simon A."/>
            <person name="ten Have A."/>
            <person name="Tudzynski B."/>
            <person name="Tudzynski P."/>
            <person name="Wincker P."/>
            <person name="Andrew M."/>
            <person name="Anthouard V."/>
            <person name="Beever R.E."/>
            <person name="Beffa R."/>
            <person name="Benoit I."/>
            <person name="Bouzid O."/>
            <person name="Brault B."/>
            <person name="Chen Z."/>
            <person name="Choquer M."/>
            <person name="Collemare J."/>
            <person name="Cotton P."/>
            <person name="Danchin E.G."/>
            <person name="Da Silva C."/>
            <person name="Gautier A."/>
            <person name="Giraud C."/>
            <person name="Giraud T."/>
            <person name="Gonzalez C."/>
            <person name="Grossetete S."/>
            <person name="Guldener U."/>
            <person name="Henrissat B."/>
            <person name="Howlett B.J."/>
            <person name="Kodira C."/>
            <person name="Kretschmer M."/>
            <person name="Lappartient A."/>
            <person name="Leroch M."/>
            <person name="Levis C."/>
            <person name="Mauceli E."/>
            <person name="Neuveglise C."/>
            <person name="Oeser B."/>
            <person name="Pearson M."/>
            <person name="Poulain J."/>
            <person name="Poussereau N."/>
            <person name="Quesneville H."/>
            <person name="Rascle C."/>
            <person name="Schumacher J."/>
            <person name="Segurens B."/>
            <person name="Sexton A."/>
            <person name="Silva E."/>
            <person name="Sirven C."/>
            <person name="Soanes D.M."/>
            <person name="Talbot N.J."/>
            <person name="Templeton M."/>
            <person name="Yandava C."/>
            <person name="Yarden O."/>
            <person name="Zeng Q."/>
            <person name="Rollins J.A."/>
            <person name="Lebrun M.H."/>
            <person name="Dickman M."/>
        </authorList>
    </citation>
    <scope>NUCLEOTIDE SEQUENCE [LARGE SCALE GENOMIC DNA]</scope>
    <source>
        <strain evidence="2">ATCC 18683 / 1980 / Ss-1</strain>
    </source>
</reference>
<dbReference type="RefSeq" id="XP_001588565.1">
    <property type="nucleotide sequence ID" value="XM_001588515.1"/>
</dbReference>